<dbReference type="EMBL" id="WSZM01000728">
    <property type="protein sequence ID" value="KAF4029967.1"/>
    <property type="molecule type" value="Genomic_DNA"/>
</dbReference>
<dbReference type="AlphaFoldDB" id="A0A833RPR3"/>
<comment type="caution">
    <text evidence="2">The sequence shown here is derived from an EMBL/GenBank/DDBJ whole genome shotgun (WGS) entry which is preliminary data.</text>
</comment>
<reference evidence="2" key="1">
    <citation type="submission" date="2020-04" db="EMBL/GenBank/DDBJ databases">
        <title>Hybrid Assembly of Korean Phytophthora infestans isolates.</title>
        <authorList>
            <person name="Prokchorchik M."/>
            <person name="Lee Y."/>
            <person name="Seo J."/>
            <person name="Cho J.-H."/>
            <person name="Park Y.-E."/>
            <person name="Jang D.-C."/>
            <person name="Im J.-S."/>
            <person name="Choi J.-G."/>
            <person name="Park H.-J."/>
            <person name="Lee G.-B."/>
            <person name="Lee Y.-G."/>
            <person name="Hong S.-Y."/>
            <person name="Cho K."/>
            <person name="Sohn K.H."/>
        </authorList>
    </citation>
    <scope>NUCLEOTIDE SEQUENCE</scope>
    <source>
        <strain evidence="2">KR_1_A1</strain>
        <strain evidence="3">KR_2_A2</strain>
    </source>
</reference>
<organism evidence="2 4">
    <name type="scientific">Phytophthora infestans</name>
    <name type="common">Potato late blight agent</name>
    <name type="synonym">Botrytis infestans</name>
    <dbReference type="NCBI Taxonomy" id="4787"/>
    <lineage>
        <taxon>Eukaryota</taxon>
        <taxon>Sar</taxon>
        <taxon>Stramenopiles</taxon>
        <taxon>Oomycota</taxon>
        <taxon>Peronosporomycetes</taxon>
        <taxon>Peronosporales</taxon>
        <taxon>Peronosporaceae</taxon>
        <taxon>Phytophthora</taxon>
    </lineage>
</organism>
<gene>
    <name evidence="2" type="ORF">GN244_ATG18284</name>
    <name evidence="3" type="ORF">GN958_ATG06782</name>
</gene>
<evidence type="ECO:0000256" key="1">
    <source>
        <dbReference type="SAM" id="MobiDB-lite"/>
    </source>
</evidence>
<evidence type="ECO:0000313" key="4">
    <source>
        <dbReference type="Proteomes" id="UP000602510"/>
    </source>
</evidence>
<evidence type="ECO:0000313" key="2">
    <source>
        <dbReference type="EMBL" id="KAF4029967.1"/>
    </source>
</evidence>
<feature type="compositionally biased region" description="Low complexity" evidence="1">
    <location>
        <begin position="1"/>
        <end position="15"/>
    </location>
</feature>
<dbReference type="Proteomes" id="UP000704712">
    <property type="component" value="Unassembled WGS sequence"/>
</dbReference>
<feature type="region of interest" description="Disordered" evidence="1">
    <location>
        <begin position="1"/>
        <end position="24"/>
    </location>
</feature>
<sequence>MSAAPADSASDFASSSDDEGSQQGKMLRQSFVICDVFPTLGEAMMGIDVLDGCHYKYMHYYGNDGTGTRIYWCKSHTACPKRLRLSIVQGAEDGSTST</sequence>
<keyword evidence="4" id="KW-1185">Reference proteome</keyword>
<dbReference type="EMBL" id="JAACNO010000917">
    <property type="protein sequence ID" value="KAF4144020.1"/>
    <property type="molecule type" value="Genomic_DNA"/>
</dbReference>
<dbReference type="Proteomes" id="UP000602510">
    <property type="component" value="Unassembled WGS sequence"/>
</dbReference>
<protein>
    <submittedName>
        <fullName evidence="2">Uncharacterized protein</fullName>
    </submittedName>
</protein>
<accession>A0A833RPR3</accession>
<name>A0A833RPR3_PHYIN</name>
<proteinExistence type="predicted"/>
<evidence type="ECO:0000313" key="3">
    <source>
        <dbReference type="EMBL" id="KAF4144020.1"/>
    </source>
</evidence>